<dbReference type="Proteomes" id="UP000191448">
    <property type="component" value="Unassembled WGS sequence"/>
</dbReference>
<gene>
    <name evidence="2" type="primary">ycdT</name>
    <name evidence="2" type="ORF">CLTHE_02650</name>
</gene>
<dbReference type="GO" id="GO:0052621">
    <property type="term" value="F:diguanylate cyclase activity"/>
    <property type="evidence" value="ECO:0007669"/>
    <property type="project" value="UniProtKB-EC"/>
</dbReference>
<organism evidence="2 3">
    <name type="scientific">Clostridium thermobutyricum DSM 4928</name>
    <dbReference type="NCBI Taxonomy" id="1121339"/>
    <lineage>
        <taxon>Bacteria</taxon>
        <taxon>Bacillati</taxon>
        <taxon>Bacillota</taxon>
        <taxon>Clostridia</taxon>
        <taxon>Eubacteriales</taxon>
        <taxon>Clostridiaceae</taxon>
        <taxon>Clostridium</taxon>
    </lineage>
</organism>
<dbReference type="CDD" id="cd01949">
    <property type="entry name" value="GGDEF"/>
    <property type="match status" value="1"/>
</dbReference>
<evidence type="ECO:0000313" key="3">
    <source>
        <dbReference type="Proteomes" id="UP000191448"/>
    </source>
</evidence>
<dbReference type="OrthoDB" id="9805474at2"/>
<dbReference type="Pfam" id="PF00990">
    <property type="entry name" value="GGDEF"/>
    <property type="match status" value="1"/>
</dbReference>
<dbReference type="InterPro" id="IPR029787">
    <property type="entry name" value="Nucleotide_cyclase"/>
</dbReference>
<dbReference type="SUPFAM" id="SSF55073">
    <property type="entry name" value="Nucleotide cyclase"/>
    <property type="match status" value="1"/>
</dbReference>
<dbReference type="Pfam" id="PF01590">
    <property type="entry name" value="GAF"/>
    <property type="match status" value="1"/>
</dbReference>
<dbReference type="InterPro" id="IPR029016">
    <property type="entry name" value="GAF-like_dom_sf"/>
</dbReference>
<evidence type="ECO:0000313" key="2">
    <source>
        <dbReference type="EMBL" id="OPX50408.1"/>
    </source>
</evidence>
<reference evidence="2 3" key="1">
    <citation type="submission" date="2016-02" db="EMBL/GenBank/DDBJ databases">
        <title>Genome sequence of Clostridium thermobutyricum DSM 4928.</title>
        <authorList>
            <person name="Poehlein A."/>
            <person name="Daniel R."/>
        </authorList>
    </citation>
    <scope>NUCLEOTIDE SEQUENCE [LARGE SCALE GENOMIC DNA]</scope>
    <source>
        <strain evidence="2 3">DSM 4928</strain>
    </source>
</reference>
<dbReference type="SUPFAM" id="SSF55781">
    <property type="entry name" value="GAF domain-like"/>
    <property type="match status" value="1"/>
</dbReference>
<dbReference type="FunFam" id="3.30.70.270:FF:000001">
    <property type="entry name" value="Diguanylate cyclase domain protein"/>
    <property type="match status" value="1"/>
</dbReference>
<dbReference type="AlphaFoldDB" id="A0A1V4T0L1"/>
<dbReference type="Gene3D" id="3.30.70.270">
    <property type="match status" value="1"/>
</dbReference>
<dbReference type="NCBIfam" id="TIGR00254">
    <property type="entry name" value="GGDEF"/>
    <property type="match status" value="1"/>
</dbReference>
<dbReference type="InterPro" id="IPR003018">
    <property type="entry name" value="GAF"/>
</dbReference>
<feature type="domain" description="GGDEF" evidence="1">
    <location>
        <begin position="221"/>
        <end position="355"/>
    </location>
</feature>
<protein>
    <submittedName>
        <fullName evidence="2">Putative diguanylate cyclase YcdT</fullName>
        <ecNumber evidence="2">2.7.7.65</ecNumber>
    </submittedName>
</protein>
<dbReference type="GO" id="GO:0005886">
    <property type="term" value="C:plasma membrane"/>
    <property type="evidence" value="ECO:0007669"/>
    <property type="project" value="TreeGrafter"/>
</dbReference>
<dbReference type="Gene3D" id="3.30.450.40">
    <property type="match status" value="1"/>
</dbReference>
<dbReference type="RefSeq" id="WP_080021651.1">
    <property type="nucleotide sequence ID" value="NZ_LTAY01000015.1"/>
</dbReference>
<evidence type="ECO:0000259" key="1">
    <source>
        <dbReference type="PROSITE" id="PS50887"/>
    </source>
</evidence>
<comment type="caution">
    <text evidence="2">The sequence shown here is derived from an EMBL/GenBank/DDBJ whole genome shotgun (WGS) entry which is preliminary data.</text>
</comment>
<keyword evidence="2" id="KW-0548">Nucleotidyltransferase</keyword>
<sequence>MDYYRELYNNLKNEYEIYQNYTEKKIQQVINRNIKLEKDMDVLSNIVQISQYINSYIRDKNLVSMINDMIIGVLGVKHSSIYTMKLGKLEIRASSPEACKMELTEEERKHFEEGREYIFNSNTYLKICPSCKTKIKSSMGMPIKLRDKFIGYIIVDHTINLTEENRIFLRSISNQIAIALENSILYMELSNMAKKDPLMGIYNRKYFFKKVEKLLEKEKDIDYAIVMLDLDNFKKINDTFGHQYGDEVLKVVGRVVIKNALKTSIFARYGGEELILFVYGFKNKEEVYNQVETMRKEIQDKEIILGDIKSNATASLGLAFSSNENRTLLDIINKADMLLYKAKHNGKNRVVCEEEFIKETNIL</sequence>
<dbReference type="GO" id="GO:0043709">
    <property type="term" value="P:cell adhesion involved in single-species biofilm formation"/>
    <property type="evidence" value="ECO:0007669"/>
    <property type="project" value="TreeGrafter"/>
</dbReference>
<dbReference type="InterPro" id="IPR050469">
    <property type="entry name" value="Diguanylate_Cyclase"/>
</dbReference>
<dbReference type="GO" id="GO:1902201">
    <property type="term" value="P:negative regulation of bacterial-type flagellum-dependent cell motility"/>
    <property type="evidence" value="ECO:0007669"/>
    <property type="project" value="TreeGrafter"/>
</dbReference>
<dbReference type="PROSITE" id="PS50887">
    <property type="entry name" value="GGDEF"/>
    <property type="match status" value="1"/>
</dbReference>
<dbReference type="PANTHER" id="PTHR45138">
    <property type="entry name" value="REGULATORY COMPONENTS OF SENSORY TRANSDUCTION SYSTEM"/>
    <property type="match status" value="1"/>
</dbReference>
<dbReference type="InterPro" id="IPR000160">
    <property type="entry name" value="GGDEF_dom"/>
</dbReference>
<dbReference type="InterPro" id="IPR043128">
    <property type="entry name" value="Rev_trsase/Diguanyl_cyclase"/>
</dbReference>
<name>A0A1V4T0L1_9CLOT</name>
<dbReference type="PANTHER" id="PTHR45138:SF9">
    <property type="entry name" value="DIGUANYLATE CYCLASE DGCM-RELATED"/>
    <property type="match status" value="1"/>
</dbReference>
<dbReference type="EC" id="2.7.7.65" evidence="2"/>
<dbReference type="EMBL" id="LTAY01000015">
    <property type="protein sequence ID" value="OPX50408.1"/>
    <property type="molecule type" value="Genomic_DNA"/>
</dbReference>
<keyword evidence="2" id="KW-0808">Transferase</keyword>
<accession>A0A1V4T0L1</accession>
<proteinExistence type="predicted"/>
<dbReference type="SMART" id="SM00267">
    <property type="entry name" value="GGDEF"/>
    <property type="match status" value="1"/>
</dbReference>